<dbReference type="EMBL" id="LDAU01000171">
    <property type="protein sequence ID" value="KRX01323.1"/>
    <property type="molecule type" value="Genomic_DNA"/>
</dbReference>
<dbReference type="AlphaFoldDB" id="A0A0V0QGK7"/>
<feature type="compositionally biased region" description="Low complexity" evidence="1">
    <location>
        <begin position="1"/>
        <end position="19"/>
    </location>
</feature>
<organism evidence="2 3">
    <name type="scientific">Pseudocohnilembus persalinus</name>
    <name type="common">Ciliate</name>
    <dbReference type="NCBI Taxonomy" id="266149"/>
    <lineage>
        <taxon>Eukaryota</taxon>
        <taxon>Sar</taxon>
        <taxon>Alveolata</taxon>
        <taxon>Ciliophora</taxon>
        <taxon>Intramacronucleata</taxon>
        <taxon>Oligohymenophorea</taxon>
        <taxon>Scuticociliatia</taxon>
        <taxon>Philasterida</taxon>
        <taxon>Pseudocohnilembidae</taxon>
        <taxon>Pseudocohnilembus</taxon>
    </lineage>
</organism>
<evidence type="ECO:0000313" key="2">
    <source>
        <dbReference type="EMBL" id="KRX01323.1"/>
    </source>
</evidence>
<feature type="region of interest" description="Disordered" evidence="1">
    <location>
        <begin position="1"/>
        <end position="48"/>
    </location>
</feature>
<sequence length="187" mass="21790">MANNNNSQISTNINNSYNSVTQSPQLSNMQKHSSQILPKKINLKESSNYQTQNEEVYKYDDIQKNILQENESVSDYNKCTNQGHLNRHELQSIQETNKKKKIVLNSYLSQKKILPNTMQNNSDNTEKKSCRQDNQDLFIPNQRFSNLNSISLEPWQSEQDQQLINIQDNQYSSFNSSLQIDLLEKLN</sequence>
<comment type="caution">
    <text evidence="2">The sequence shown here is derived from an EMBL/GenBank/DDBJ whole genome shotgun (WGS) entry which is preliminary data.</text>
</comment>
<evidence type="ECO:0000256" key="1">
    <source>
        <dbReference type="SAM" id="MobiDB-lite"/>
    </source>
</evidence>
<feature type="compositionally biased region" description="Polar residues" evidence="1">
    <location>
        <begin position="20"/>
        <end position="36"/>
    </location>
</feature>
<reference evidence="2 3" key="1">
    <citation type="journal article" date="2015" name="Sci. Rep.">
        <title>Genome of the facultative scuticociliatosis pathogen Pseudocohnilembus persalinus provides insight into its virulence through horizontal gene transfer.</title>
        <authorList>
            <person name="Xiong J."/>
            <person name="Wang G."/>
            <person name="Cheng J."/>
            <person name="Tian M."/>
            <person name="Pan X."/>
            <person name="Warren A."/>
            <person name="Jiang C."/>
            <person name="Yuan D."/>
            <person name="Miao W."/>
        </authorList>
    </citation>
    <scope>NUCLEOTIDE SEQUENCE [LARGE SCALE GENOMIC DNA]</scope>
    <source>
        <strain evidence="2">36N120E</strain>
    </source>
</reference>
<dbReference type="Proteomes" id="UP000054937">
    <property type="component" value="Unassembled WGS sequence"/>
</dbReference>
<gene>
    <name evidence="2" type="ORF">PPERSA_11770</name>
</gene>
<proteinExistence type="predicted"/>
<keyword evidence="3" id="KW-1185">Reference proteome</keyword>
<dbReference type="InParanoid" id="A0A0V0QGK7"/>
<name>A0A0V0QGK7_PSEPJ</name>
<protein>
    <submittedName>
        <fullName evidence="2">Uncharacterized protein</fullName>
    </submittedName>
</protein>
<evidence type="ECO:0000313" key="3">
    <source>
        <dbReference type="Proteomes" id="UP000054937"/>
    </source>
</evidence>
<accession>A0A0V0QGK7</accession>